<feature type="signal peptide" evidence="1">
    <location>
        <begin position="1"/>
        <end position="27"/>
    </location>
</feature>
<evidence type="ECO:0000313" key="3">
    <source>
        <dbReference type="Proteomes" id="UP001204376"/>
    </source>
</evidence>
<dbReference type="Proteomes" id="UP001204376">
    <property type="component" value="Unassembled WGS sequence"/>
</dbReference>
<protein>
    <recommendedName>
        <fullName evidence="4">DUF4105 domain-containing protein</fullName>
    </recommendedName>
</protein>
<sequence length="381" mass="43043">MKSTNLSVYLKPILLALLIHSSFIAHAQLSASMPYRVNKPDSLTSTLPFSENKERSVVVAPAAKANIFDDEDDNKLQKTIALNLSKSQERKQLMEYLKQLELGNTVAENQKNNKALYRFANLFARLKLYPLAMKCFFKTIQRENKKVRQNSEKVADTDAVEPDELPINAKDDSLVNQQALQVKKAKSKYTSYKRIVSTFNDNKPTVAYALLFHVKQPVSGKPKVFVFSNTGHTFITLIKYNADSTYVSCSFGFYPKKEKILFATPWDPTSESEFKNDAGHQWDEVVGKFISKRSFENILKLTKKYNDLEYHLSNNNCTDFCLQAATLAGLSIKNTKAKWPLGYGNNPGVTGQSLMDGTYNNTDMQPDSNLFKALNIDPVVK</sequence>
<proteinExistence type="predicted"/>
<keyword evidence="1" id="KW-0732">Signal</keyword>
<dbReference type="EMBL" id="JANHOH010000001">
    <property type="protein sequence ID" value="MCQ6957812.1"/>
    <property type="molecule type" value="Genomic_DNA"/>
</dbReference>
<evidence type="ECO:0000313" key="2">
    <source>
        <dbReference type="EMBL" id="MCQ6957812.1"/>
    </source>
</evidence>
<keyword evidence="3" id="KW-1185">Reference proteome</keyword>
<evidence type="ECO:0008006" key="4">
    <source>
        <dbReference type="Google" id="ProtNLM"/>
    </source>
</evidence>
<accession>A0ABT1SZQ3</accession>
<organism evidence="2 3">
    <name type="scientific">Mucilaginibacter aquariorum</name>
    <dbReference type="NCBI Taxonomy" id="2967225"/>
    <lineage>
        <taxon>Bacteria</taxon>
        <taxon>Pseudomonadati</taxon>
        <taxon>Bacteroidota</taxon>
        <taxon>Sphingobacteriia</taxon>
        <taxon>Sphingobacteriales</taxon>
        <taxon>Sphingobacteriaceae</taxon>
        <taxon>Mucilaginibacter</taxon>
    </lineage>
</organism>
<name>A0ABT1SZQ3_9SPHI</name>
<comment type="caution">
    <text evidence="2">The sequence shown here is derived from an EMBL/GenBank/DDBJ whole genome shotgun (WGS) entry which is preliminary data.</text>
</comment>
<dbReference type="RefSeq" id="WP_256538005.1">
    <property type="nucleotide sequence ID" value="NZ_JANHOH010000001.1"/>
</dbReference>
<reference evidence="2 3" key="1">
    <citation type="submission" date="2022-07" db="EMBL/GenBank/DDBJ databases">
        <title>Mucilaginibacter sp. JC4.</title>
        <authorList>
            <person name="Le V."/>
            <person name="Ko S.-R."/>
            <person name="Ahn C.-Y."/>
            <person name="Oh H.-M."/>
        </authorList>
    </citation>
    <scope>NUCLEOTIDE SEQUENCE [LARGE SCALE GENOMIC DNA]</scope>
    <source>
        <strain evidence="2 3">JC4</strain>
    </source>
</reference>
<evidence type="ECO:0000256" key="1">
    <source>
        <dbReference type="SAM" id="SignalP"/>
    </source>
</evidence>
<gene>
    <name evidence="2" type="ORF">NPE20_07585</name>
</gene>
<feature type="chain" id="PRO_5046034875" description="DUF4105 domain-containing protein" evidence="1">
    <location>
        <begin position="28"/>
        <end position="381"/>
    </location>
</feature>